<evidence type="ECO:0008006" key="3">
    <source>
        <dbReference type="Google" id="ProtNLM"/>
    </source>
</evidence>
<dbReference type="AlphaFoldDB" id="A0AAN1TW95"/>
<name>A0AAN1TW95_9GAMM</name>
<sequence>MRVDATNRLIITLSVSLLSGCVDMGRVGLHPETRTAWFDGHPYQVESCLTEMAQNQRAYLEQDDPLTDGTKRYNLEKDNETVAWIEIVKFSHHQTSATFYYDPKAPDISALVSGMITNCKTMR</sequence>
<reference evidence="1 2" key="1">
    <citation type="journal article" date="2018" name="Int J Genomics">
        <title>Comparative Genomics Analysis of Plasmid pPV989-94 from a Clinical Isolate of Pantoea vagans PV989.</title>
        <authorList>
            <person name="Xu L."/>
            <person name="Yin M."/>
            <person name="Zhu T."/>
            <person name="Lu J."/>
            <person name="Bao Q."/>
        </authorList>
    </citation>
    <scope>NUCLEOTIDE SEQUENCE [LARGE SCALE GENOMIC DNA]</scope>
    <source>
        <strain evidence="1 2">PV989</strain>
    </source>
</reference>
<protein>
    <recommendedName>
        <fullName evidence="3">Lipoprotein</fullName>
    </recommendedName>
</protein>
<evidence type="ECO:0000313" key="1">
    <source>
        <dbReference type="EMBL" id="AVV38255.1"/>
    </source>
</evidence>
<dbReference type="PROSITE" id="PS51257">
    <property type="entry name" value="PROKAR_LIPOPROTEIN"/>
    <property type="match status" value="1"/>
</dbReference>
<evidence type="ECO:0000313" key="2">
    <source>
        <dbReference type="Proteomes" id="UP000241538"/>
    </source>
</evidence>
<dbReference type="EMBL" id="CP028349">
    <property type="protein sequence ID" value="AVV38255.1"/>
    <property type="molecule type" value="Genomic_DNA"/>
</dbReference>
<gene>
    <name evidence="1" type="ORF">C9381_14075</name>
</gene>
<organism evidence="1 2">
    <name type="scientific">Pantoea vagans</name>
    <dbReference type="NCBI Taxonomy" id="470934"/>
    <lineage>
        <taxon>Bacteria</taxon>
        <taxon>Pseudomonadati</taxon>
        <taxon>Pseudomonadota</taxon>
        <taxon>Gammaproteobacteria</taxon>
        <taxon>Enterobacterales</taxon>
        <taxon>Erwiniaceae</taxon>
        <taxon>Pantoea</taxon>
    </lineage>
</organism>
<proteinExistence type="predicted"/>
<dbReference type="Proteomes" id="UP000241538">
    <property type="component" value="Chromosome"/>
</dbReference>
<accession>A0AAN1TW95</accession>